<dbReference type="EMBL" id="BLLK01000019">
    <property type="protein sequence ID" value="GFH44026.1"/>
    <property type="molecule type" value="Genomic_DNA"/>
</dbReference>
<evidence type="ECO:0000256" key="1">
    <source>
        <dbReference type="SAM" id="MobiDB-lite"/>
    </source>
</evidence>
<feature type="region of interest" description="Disordered" evidence="1">
    <location>
        <begin position="150"/>
        <end position="189"/>
    </location>
</feature>
<sequence>MLEPQTHSRDSMINLEILRDRRVIESKSCFWSMLQSHAEKLTLYYFDEESRIKNSLSHLDEECIDDSDALVLLALIRNQATWLLEYITHNLELLATSILAFDEYHSVDTYEEEMTYLEDTYPFIDGHRLHTILNYVDGWTLDLQEENQEQKEDFIPSPGRRRNSSRSINSTKSKRSSVRSESQLHNKGSLRNGSFRGFIFLQRLGIKSKSSSSWRIQHTIS</sequence>
<reference evidence="2 3" key="1">
    <citation type="journal article" date="2021" name="Sci. Rep.">
        <title>The genome of the diatom Chaetoceros tenuissimus carries an ancient integrated fragment of an extant virus.</title>
        <authorList>
            <person name="Hongo Y."/>
            <person name="Kimura K."/>
            <person name="Takaki Y."/>
            <person name="Yoshida Y."/>
            <person name="Baba S."/>
            <person name="Kobayashi G."/>
            <person name="Nagasaki K."/>
            <person name="Hano T."/>
            <person name="Tomaru Y."/>
        </authorList>
    </citation>
    <scope>NUCLEOTIDE SEQUENCE [LARGE SCALE GENOMIC DNA]</scope>
    <source>
        <strain evidence="2 3">NIES-3715</strain>
    </source>
</reference>
<evidence type="ECO:0000313" key="2">
    <source>
        <dbReference type="EMBL" id="GFH44026.1"/>
    </source>
</evidence>
<comment type="caution">
    <text evidence="2">The sequence shown here is derived from an EMBL/GenBank/DDBJ whole genome shotgun (WGS) entry which is preliminary data.</text>
</comment>
<name>A0AAD3GYR9_9STRA</name>
<gene>
    <name evidence="2" type="ORF">CTEN210_00500</name>
</gene>
<accession>A0AAD3GYR9</accession>
<evidence type="ECO:0000313" key="3">
    <source>
        <dbReference type="Proteomes" id="UP001054902"/>
    </source>
</evidence>
<feature type="compositionally biased region" description="Polar residues" evidence="1">
    <location>
        <begin position="179"/>
        <end position="189"/>
    </location>
</feature>
<dbReference type="Proteomes" id="UP001054902">
    <property type="component" value="Unassembled WGS sequence"/>
</dbReference>
<keyword evidence="3" id="KW-1185">Reference proteome</keyword>
<proteinExistence type="predicted"/>
<dbReference type="AlphaFoldDB" id="A0AAD3GYR9"/>
<protein>
    <submittedName>
        <fullName evidence="2">Uncharacterized protein</fullName>
    </submittedName>
</protein>
<organism evidence="2 3">
    <name type="scientific">Chaetoceros tenuissimus</name>
    <dbReference type="NCBI Taxonomy" id="426638"/>
    <lineage>
        <taxon>Eukaryota</taxon>
        <taxon>Sar</taxon>
        <taxon>Stramenopiles</taxon>
        <taxon>Ochrophyta</taxon>
        <taxon>Bacillariophyta</taxon>
        <taxon>Coscinodiscophyceae</taxon>
        <taxon>Chaetocerotophycidae</taxon>
        <taxon>Chaetocerotales</taxon>
        <taxon>Chaetocerotaceae</taxon>
        <taxon>Chaetoceros</taxon>
    </lineage>
</organism>